<name>A0A8K0X246_9PEZI</name>
<protein>
    <submittedName>
        <fullName evidence="3">Uncharacterized protein</fullName>
    </submittedName>
</protein>
<evidence type="ECO:0000256" key="1">
    <source>
        <dbReference type="SAM" id="MobiDB-lite"/>
    </source>
</evidence>
<gene>
    <name evidence="3" type="ORF">B0T11DRAFT_357585</name>
</gene>
<dbReference type="EMBL" id="JAGPXD010000005">
    <property type="protein sequence ID" value="KAH7354248.1"/>
    <property type="molecule type" value="Genomic_DNA"/>
</dbReference>
<keyword evidence="4" id="KW-1185">Reference proteome</keyword>
<feature type="signal peptide" evidence="2">
    <location>
        <begin position="1"/>
        <end position="28"/>
    </location>
</feature>
<sequence>MPRNAIATTCPRSFLFCVVANVAPSTDAIDCRPLATTYRQGHGHAPAHGTHAPGQRVRHALDDAARTVAILTHPANRTALEAERAQALAWYASSDSRGARPEVTVPDAPQPAFDMKYKGHWPERIGKPDRPELPCRPDPCESPFTSTCLRLALTGDEIYHTRYGDVQEQPLGCVFRADRLEYGLVVIDISDLDDVRYGFVAPAVRYTADIAPGWDPVEDLPISHPPTPELERTSSRTPMTASGFMTKFGLHETSLPLARLKPHRIVGKHALDHIWPASFQRQGRSAGSSSVQDEGDFDPIIDRILEASDVGGHVGQDVAHLHQSCIDLPGFQTRLIERLQARPNGLLGLSIPPLLRLAFANTSHLNLAGLTGLTFEDIVISLGSEELSEIQALSLSIDDCGGSLEALLQALSETDTITEVFFLADPSRTDDDLSSRTFATICASPVASKLLGAKHIKLTGAFSAPLRRKPWQLDDKGDRLVSNNLTQAFPVQHMFVRQQSTDPITGPQGREAGHAPRFRPLHFFLGDGLLEPERLVRGFLQYCTRLHSDRFLTSFAASPDASEEEAFPGAAITSIPAENLAIPEWFRAAAGGDAEAIECWPIFAGLNPGEWTIVVSHEWYVGPKTLNRRSNLLRRHIPTDAAFGVPLVRYAFLHAKKPVVWPDSDNRDLRSIIGRDAIEVVGDLKSFLRKFGQSSNEDMGWVDALMAQTVASIQETWQLEQLPQGLESIMPMDDAMARSVFSDFLEDAAYIRGNVRTAMQGLSDERGWYPSLLEEAGTLEGKKSRNTAVFATVQGPDAPWPYALGADRPATPPEGFPWLPGEASDDEDL</sequence>
<dbReference type="Proteomes" id="UP000813385">
    <property type="component" value="Unassembled WGS sequence"/>
</dbReference>
<accession>A0A8K0X246</accession>
<evidence type="ECO:0000256" key="2">
    <source>
        <dbReference type="SAM" id="SignalP"/>
    </source>
</evidence>
<evidence type="ECO:0000313" key="3">
    <source>
        <dbReference type="EMBL" id="KAH7354248.1"/>
    </source>
</evidence>
<feature type="region of interest" description="Disordered" evidence="1">
    <location>
        <begin position="800"/>
        <end position="829"/>
    </location>
</feature>
<evidence type="ECO:0000313" key="4">
    <source>
        <dbReference type="Proteomes" id="UP000813385"/>
    </source>
</evidence>
<dbReference type="AlphaFoldDB" id="A0A8K0X246"/>
<comment type="caution">
    <text evidence="3">The sequence shown here is derived from an EMBL/GenBank/DDBJ whole genome shotgun (WGS) entry which is preliminary data.</text>
</comment>
<reference evidence="3" key="1">
    <citation type="journal article" date="2021" name="Nat. Commun.">
        <title>Genetic determinants of endophytism in the Arabidopsis root mycobiome.</title>
        <authorList>
            <person name="Mesny F."/>
            <person name="Miyauchi S."/>
            <person name="Thiergart T."/>
            <person name="Pickel B."/>
            <person name="Atanasova L."/>
            <person name="Karlsson M."/>
            <person name="Huettel B."/>
            <person name="Barry K.W."/>
            <person name="Haridas S."/>
            <person name="Chen C."/>
            <person name="Bauer D."/>
            <person name="Andreopoulos W."/>
            <person name="Pangilinan J."/>
            <person name="LaButti K."/>
            <person name="Riley R."/>
            <person name="Lipzen A."/>
            <person name="Clum A."/>
            <person name="Drula E."/>
            <person name="Henrissat B."/>
            <person name="Kohler A."/>
            <person name="Grigoriev I.V."/>
            <person name="Martin F.M."/>
            <person name="Hacquard S."/>
        </authorList>
    </citation>
    <scope>NUCLEOTIDE SEQUENCE</scope>
    <source>
        <strain evidence="3">MPI-CAGE-AT-0016</strain>
    </source>
</reference>
<organism evidence="3 4">
    <name type="scientific">Plectosphaerella cucumerina</name>
    <dbReference type="NCBI Taxonomy" id="40658"/>
    <lineage>
        <taxon>Eukaryota</taxon>
        <taxon>Fungi</taxon>
        <taxon>Dikarya</taxon>
        <taxon>Ascomycota</taxon>
        <taxon>Pezizomycotina</taxon>
        <taxon>Sordariomycetes</taxon>
        <taxon>Hypocreomycetidae</taxon>
        <taxon>Glomerellales</taxon>
        <taxon>Plectosphaerellaceae</taxon>
        <taxon>Plectosphaerella</taxon>
    </lineage>
</organism>
<dbReference type="OrthoDB" id="4840820at2759"/>
<proteinExistence type="predicted"/>
<feature type="chain" id="PRO_5035423203" evidence="2">
    <location>
        <begin position="29"/>
        <end position="829"/>
    </location>
</feature>
<keyword evidence="2" id="KW-0732">Signal</keyword>